<gene>
    <name evidence="5" type="ORF">H2509_04355</name>
</gene>
<dbReference type="Pfam" id="PF00702">
    <property type="entry name" value="Hydrolase"/>
    <property type="match status" value="1"/>
</dbReference>
<dbReference type="Gene3D" id="1.10.150.240">
    <property type="entry name" value="Putative phosphatase, domain 2"/>
    <property type="match status" value="1"/>
</dbReference>
<evidence type="ECO:0000256" key="4">
    <source>
        <dbReference type="ARBA" id="ARBA00013078"/>
    </source>
</evidence>
<dbReference type="EMBL" id="JACFXV010000042">
    <property type="protein sequence ID" value="MBA5776355.1"/>
    <property type="molecule type" value="Genomic_DNA"/>
</dbReference>
<sequence length="244" mass="25681">MTIRAVLLDKDGTLIDFDRTWAPTFHDLISEVTRSDARLMRALSESCGYDLDRCAFAPDSVVVAGSNADFTESWASILGVADADALLAYVDEALGRLSIAHVSPFDDLAESLERMARAGFLLGVATNDAEGSARAQLDALGITPRFAHVFGYDSGHGAKPGPGMVRAFCEAVRLPPSQVVMVGDSLHDMHAGRAAGARTLALTTGTIPRAALAPHADHVADSLSLGCDWIEAQATAHGKPAQAI</sequence>
<dbReference type="AlphaFoldDB" id="A0A839AB46"/>
<comment type="pathway">
    <text evidence="2">Organic acid metabolism; glycolate biosynthesis; glycolate from 2-phosphoglycolate: step 1/1.</text>
</comment>
<dbReference type="RefSeq" id="WP_182162680.1">
    <property type="nucleotide sequence ID" value="NZ_JACFXV010000042.1"/>
</dbReference>
<dbReference type="SFLD" id="SFLDG01129">
    <property type="entry name" value="C1.5:_HAD__Beta-PGM__Phosphata"/>
    <property type="match status" value="1"/>
</dbReference>
<dbReference type="InterPro" id="IPR036412">
    <property type="entry name" value="HAD-like_sf"/>
</dbReference>
<protein>
    <recommendedName>
        <fullName evidence="4">phosphoglycolate phosphatase</fullName>
        <ecNumber evidence="4">3.1.3.18</ecNumber>
    </recommendedName>
</protein>
<comment type="similarity">
    <text evidence="3">Belongs to the HAD-like hydrolase superfamily. CbbY/CbbZ/Gph/YieH family.</text>
</comment>
<dbReference type="PANTHER" id="PTHR43434:SF1">
    <property type="entry name" value="PHOSPHOGLYCOLATE PHOSPHATASE"/>
    <property type="match status" value="1"/>
</dbReference>
<keyword evidence="5" id="KW-0378">Hydrolase</keyword>
<dbReference type="SFLD" id="SFLDS00003">
    <property type="entry name" value="Haloacid_Dehalogenase"/>
    <property type="match status" value="1"/>
</dbReference>
<dbReference type="PRINTS" id="PR00413">
    <property type="entry name" value="HADHALOGNASE"/>
</dbReference>
<dbReference type="PANTHER" id="PTHR43434">
    <property type="entry name" value="PHOSPHOGLYCOLATE PHOSPHATASE"/>
    <property type="match status" value="1"/>
</dbReference>
<reference evidence="5 6" key="1">
    <citation type="submission" date="2020-07" db="EMBL/GenBank/DDBJ databases">
        <title>Stappia sp., F7233, whole genome shotgun sequencing project.</title>
        <authorList>
            <person name="Jiang S."/>
            <person name="Liu Z.W."/>
            <person name="Du Z.J."/>
        </authorList>
    </citation>
    <scope>NUCLEOTIDE SEQUENCE [LARGE SCALE GENOMIC DNA]</scope>
    <source>
        <strain evidence="5 6">F7233</strain>
    </source>
</reference>
<dbReference type="InterPro" id="IPR006439">
    <property type="entry name" value="HAD-SF_hydro_IA"/>
</dbReference>
<comment type="catalytic activity">
    <reaction evidence="1">
        <text>2-phosphoglycolate + H2O = glycolate + phosphate</text>
        <dbReference type="Rhea" id="RHEA:14369"/>
        <dbReference type="ChEBI" id="CHEBI:15377"/>
        <dbReference type="ChEBI" id="CHEBI:29805"/>
        <dbReference type="ChEBI" id="CHEBI:43474"/>
        <dbReference type="ChEBI" id="CHEBI:58033"/>
        <dbReference type="EC" id="3.1.3.18"/>
    </reaction>
</comment>
<name>A0A839AB46_9HYPH</name>
<dbReference type="InterPro" id="IPR050155">
    <property type="entry name" value="HAD-like_hydrolase_sf"/>
</dbReference>
<proteinExistence type="inferred from homology"/>
<evidence type="ECO:0000313" key="6">
    <source>
        <dbReference type="Proteomes" id="UP000541109"/>
    </source>
</evidence>
<dbReference type="EC" id="3.1.3.18" evidence="4"/>
<dbReference type="Gene3D" id="3.40.50.1000">
    <property type="entry name" value="HAD superfamily/HAD-like"/>
    <property type="match status" value="1"/>
</dbReference>
<evidence type="ECO:0000256" key="2">
    <source>
        <dbReference type="ARBA" id="ARBA00004818"/>
    </source>
</evidence>
<dbReference type="GO" id="GO:0008967">
    <property type="term" value="F:phosphoglycolate phosphatase activity"/>
    <property type="evidence" value="ECO:0007669"/>
    <property type="project" value="UniProtKB-EC"/>
</dbReference>
<dbReference type="InterPro" id="IPR023198">
    <property type="entry name" value="PGP-like_dom2"/>
</dbReference>
<organism evidence="5 6">
    <name type="scientific">Stappia albiluteola</name>
    <dbReference type="NCBI Taxonomy" id="2758565"/>
    <lineage>
        <taxon>Bacteria</taxon>
        <taxon>Pseudomonadati</taxon>
        <taxon>Pseudomonadota</taxon>
        <taxon>Alphaproteobacteria</taxon>
        <taxon>Hyphomicrobiales</taxon>
        <taxon>Stappiaceae</taxon>
        <taxon>Stappia</taxon>
    </lineage>
</organism>
<evidence type="ECO:0000313" key="5">
    <source>
        <dbReference type="EMBL" id="MBA5776355.1"/>
    </source>
</evidence>
<keyword evidence="6" id="KW-1185">Reference proteome</keyword>
<evidence type="ECO:0000256" key="1">
    <source>
        <dbReference type="ARBA" id="ARBA00000830"/>
    </source>
</evidence>
<evidence type="ECO:0000256" key="3">
    <source>
        <dbReference type="ARBA" id="ARBA00006171"/>
    </source>
</evidence>
<dbReference type="NCBIfam" id="TIGR01549">
    <property type="entry name" value="HAD-SF-IA-v1"/>
    <property type="match status" value="1"/>
</dbReference>
<dbReference type="SUPFAM" id="SSF56784">
    <property type="entry name" value="HAD-like"/>
    <property type="match status" value="1"/>
</dbReference>
<comment type="caution">
    <text evidence="5">The sequence shown here is derived from an EMBL/GenBank/DDBJ whole genome shotgun (WGS) entry which is preliminary data.</text>
</comment>
<dbReference type="InterPro" id="IPR023214">
    <property type="entry name" value="HAD_sf"/>
</dbReference>
<accession>A0A839AB46</accession>
<dbReference type="GO" id="GO:0006281">
    <property type="term" value="P:DNA repair"/>
    <property type="evidence" value="ECO:0007669"/>
    <property type="project" value="TreeGrafter"/>
</dbReference>
<dbReference type="Proteomes" id="UP000541109">
    <property type="component" value="Unassembled WGS sequence"/>
</dbReference>
<dbReference type="GO" id="GO:0005829">
    <property type="term" value="C:cytosol"/>
    <property type="evidence" value="ECO:0007669"/>
    <property type="project" value="TreeGrafter"/>
</dbReference>